<organism evidence="1">
    <name type="scientific">marine sediment metagenome</name>
    <dbReference type="NCBI Taxonomy" id="412755"/>
    <lineage>
        <taxon>unclassified sequences</taxon>
        <taxon>metagenomes</taxon>
        <taxon>ecological metagenomes</taxon>
    </lineage>
</organism>
<dbReference type="SUPFAM" id="SSF102114">
    <property type="entry name" value="Radical SAM enzymes"/>
    <property type="match status" value="1"/>
</dbReference>
<evidence type="ECO:0008006" key="2">
    <source>
        <dbReference type="Google" id="ProtNLM"/>
    </source>
</evidence>
<feature type="non-terminal residue" evidence="1">
    <location>
        <position position="252"/>
    </location>
</feature>
<accession>X0X3F6</accession>
<proteinExistence type="predicted"/>
<sequence>DLKQAQYYKYISEAQEIIHAKIPMENCNMKKTSHTEFRDEIFGGVNHNRAVIFLMSNGCEWALKHGHGCTMCGHLAKQVRRNSTISVDDHIQQFDKEFEKIDFVNYPLLNIYNNGSFLNDNEIPPEARREMMRKINTNPDIKMLVLETRPEFVTEDKVNEIKELIPKKHVELAMGLEIKSDFYRTICINKGFSLHQYDHAARIITKHLYLRTYVLLKPLFLTEKECIDHAIETIEYAFATGSTTVSLEACTI</sequence>
<evidence type="ECO:0000313" key="1">
    <source>
        <dbReference type="EMBL" id="GAG31183.1"/>
    </source>
</evidence>
<feature type="non-terminal residue" evidence="1">
    <location>
        <position position="1"/>
    </location>
</feature>
<reference evidence="1" key="1">
    <citation type="journal article" date="2014" name="Front. Microbiol.">
        <title>High frequency of phylogenetically diverse reductive dehalogenase-homologous genes in deep subseafloor sedimentary metagenomes.</title>
        <authorList>
            <person name="Kawai M."/>
            <person name="Futagami T."/>
            <person name="Toyoda A."/>
            <person name="Takaki Y."/>
            <person name="Nishi S."/>
            <person name="Hori S."/>
            <person name="Arai W."/>
            <person name="Tsubouchi T."/>
            <person name="Morono Y."/>
            <person name="Uchiyama I."/>
            <person name="Ito T."/>
            <person name="Fujiyama A."/>
            <person name="Inagaki F."/>
            <person name="Takami H."/>
        </authorList>
    </citation>
    <scope>NUCLEOTIDE SEQUENCE</scope>
    <source>
        <strain evidence="1">Expedition CK06-06</strain>
    </source>
</reference>
<gene>
    <name evidence="1" type="ORF">S01H1_62895</name>
</gene>
<protein>
    <recommendedName>
        <fullName evidence="2">Elp3/MiaA/NifB-like radical SAM core domain-containing protein</fullName>
    </recommendedName>
</protein>
<dbReference type="InterPro" id="IPR058240">
    <property type="entry name" value="rSAM_sf"/>
</dbReference>
<dbReference type="EMBL" id="BARS01041340">
    <property type="protein sequence ID" value="GAG31183.1"/>
    <property type="molecule type" value="Genomic_DNA"/>
</dbReference>
<comment type="caution">
    <text evidence="1">The sequence shown here is derived from an EMBL/GenBank/DDBJ whole genome shotgun (WGS) entry which is preliminary data.</text>
</comment>
<dbReference type="AlphaFoldDB" id="X0X3F6"/>
<name>X0X3F6_9ZZZZ</name>